<dbReference type="EMBL" id="AP017470">
    <property type="protein sequence ID" value="BBB33227.1"/>
    <property type="molecule type" value="Genomic_DNA"/>
</dbReference>
<comment type="catalytic activity">
    <reaction evidence="7 8">
        <text>a quinone + NADH + 5 H(+)(in) = a quinol + NAD(+) + 4 H(+)(out)</text>
        <dbReference type="Rhea" id="RHEA:57888"/>
        <dbReference type="ChEBI" id="CHEBI:15378"/>
        <dbReference type="ChEBI" id="CHEBI:24646"/>
        <dbReference type="ChEBI" id="CHEBI:57540"/>
        <dbReference type="ChEBI" id="CHEBI:57945"/>
        <dbReference type="ChEBI" id="CHEBI:132124"/>
    </reaction>
</comment>
<dbReference type="GO" id="GO:0030964">
    <property type="term" value="C:NADH dehydrogenase complex"/>
    <property type="evidence" value="ECO:0007669"/>
    <property type="project" value="TreeGrafter"/>
</dbReference>
<comment type="function">
    <text evidence="7">NDH-1 shuttles electrons from NADH, via FMN and iron-sulfur (Fe-S) centers, to quinones in the respiratory chain. The immediate electron acceptor for the enzyme in this species is believed to be ubiquinone. Couples the redox reaction to proton translocation (for every two electrons transferred, four hydrogen ions are translocated across the cytoplasmic membrane), and thus conserves the redox energy in a proton gradient.</text>
</comment>
<dbReference type="AlphaFoldDB" id="A0A7R6SZZ4"/>
<name>A0A7R6SZZ4_9BACT</name>
<dbReference type="EC" id="7.1.1.-" evidence="7"/>
<comment type="similarity">
    <text evidence="2 7 8">Belongs to the complex I subunit 3 family.</text>
</comment>
<dbReference type="GO" id="GO:0048038">
    <property type="term" value="F:quinone binding"/>
    <property type="evidence" value="ECO:0007669"/>
    <property type="project" value="UniProtKB-KW"/>
</dbReference>
<evidence type="ECO:0000256" key="6">
    <source>
        <dbReference type="ARBA" id="ARBA00023136"/>
    </source>
</evidence>
<evidence type="ECO:0000256" key="4">
    <source>
        <dbReference type="ARBA" id="ARBA00022692"/>
    </source>
</evidence>
<comment type="subcellular location">
    <subcellularLocation>
        <location evidence="7 8">Cell membrane</location>
        <topology evidence="7 8">Multi-pass membrane protein</topology>
    </subcellularLocation>
    <subcellularLocation>
        <location evidence="1">Membrane</location>
        <topology evidence="1">Multi-pass membrane protein</topology>
    </subcellularLocation>
</comment>
<dbReference type="PANTHER" id="PTHR11058:SF9">
    <property type="entry name" value="NADH-UBIQUINONE OXIDOREDUCTASE CHAIN 3"/>
    <property type="match status" value="1"/>
</dbReference>
<accession>A0A7R6SZZ4</accession>
<dbReference type="Proteomes" id="UP000595564">
    <property type="component" value="Chromosome"/>
</dbReference>
<keyword evidence="6 7" id="KW-0472">Membrane</keyword>
<keyword evidence="5 7" id="KW-1133">Transmembrane helix</keyword>
<dbReference type="InterPro" id="IPR023043">
    <property type="entry name" value="NAD(P)H_OxRDtase_bac/plastid"/>
</dbReference>
<keyword evidence="7 8" id="KW-0874">Quinone</keyword>
<dbReference type="PANTHER" id="PTHR11058">
    <property type="entry name" value="NADH-UBIQUINONE OXIDOREDUCTASE CHAIN 3"/>
    <property type="match status" value="1"/>
</dbReference>
<dbReference type="Pfam" id="PF00507">
    <property type="entry name" value="Oxidored_q4"/>
    <property type="match status" value="1"/>
</dbReference>
<dbReference type="KEGG" id="thyd:TTHT_1757"/>
<keyword evidence="4 7" id="KW-0812">Transmembrane</keyword>
<dbReference type="Gene3D" id="1.20.58.1610">
    <property type="entry name" value="NADH:ubiquinone/plastoquinone oxidoreductase, chain 3"/>
    <property type="match status" value="1"/>
</dbReference>
<organism evidence="9 10">
    <name type="scientific">Thermotomaculum hydrothermale</name>
    <dbReference type="NCBI Taxonomy" id="981385"/>
    <lineage>
        <taxon>Bacteria</taxon>
        <taxon>Pseudomonadati</taxon>
        <taxon>Acidobacteriota</taxon>
        <taxon>Holophagae</taxon>
        <taxon>Thermotomaculales</taxon>
        <taxon>Thermotomaculaceae</taxon>
        <taxon>Thermotomaculum</taxon>
    </lineage>
</organism>
<dbReference type="InterPro" id="IPR000440">
    <property type="entry name" value="NADH_UbQ/plastoQ_OxRdtase_su3"/>
</dbReference>
<feature type="transmembrane region" description="Helical" evidence="7">
    <location>
        <begin position="61"/>
        <end position="82"/>
    </location>
</feature>
<evidence type="ECO:0000256" key="8">
    <source>
        <dbReference type="RuleBase" id="RU003639"/>
    </source>
</evidence>
<keyword evidence="7" id="KW-0830">Ubiquinone</keyword>
<dbReference type="RefSeq" id="WP_201327530.1">
    <property type="nucleotide sequence ID" value="NZ_AP017470.1"/>
</dbReference>
<evidence type="ECO:0000256" key="7">
    <source>
        <dbReference type="HAMAP-Rule" id="MF_01394"/>
    </source>
</evidence>
<evidence type="ECO:0000313" key="9">
    <source>
        <dbReference type="EMBL" id="BBB33227.1"/>
    </source>
</evidence>
<gene>
    <name evidence="7" type="primary">nuoA</name>
    <name evidence="9" type="ORF">TTHT_1757</name>
</gene>
<dbReference type="GO" id="GO:0050136">
    <property type="term" value="F:NADH dehydrogenase (quinone) (non-electrogenic) activity"/>
    <property type="evidence" value="ECO:0007669"/>
    <property type="project" value="UniProtKB-UniRule"/>
</dbReference>
<keyword evidence="10" id="KW-1185">Reference proteome</keyword>
<keyword evidence="3 7" id="KW-0813">Transport</keyword>
<dbReference type="HAMAP" id="MF_01394">
    <property type="entry name" value="NDH1_NuoA"/>
    <property type="match status" value="1"/>
</dbReference>
<evidence type="ECO:0000256" key="3">
    <source>
        <dbReference type="ARBA" id="ARBA00022448"/>
    </source>
</evidence>
<keyword evidence="7" id="KW-1278">Translocase</keyword>
<reference evidence="9 10" key="1">
    <citation type="journal article" date="2012" name="Extremophiles">
        <title>Thermotomaculum hydrothermale gen. nov., sp. nov., a novel heterotrophic thermophile within the phylum Acidobacteria from a deep-sea hydrothermal vent chimney in the Southern Okinawa Trough.</title>
        <authorList>
            <person name="Izumi H."/>
            <person name="Nunoura T."/>
            <person name="Miyazaki M."/>
            <person name="Mino S."/>
            <person name="Toki T."/>
            <person name="Takai K."/>
            <person name="Sako Y."/>
            <person name="Sawabe T."/>
            <person name="Nakagawa S."/>
        </authorList>
    </citation>
    <scope>NUCLEOTIDE SEQUENCE [LARGE SCALE GENOMIC DNA]</scope>
    <source>
        <strain evidence="9 10">AC55</strain>
    </source>
</reference>
<keyword evidence="9" id="KW-0560">Oxidoreductase</keyword>
<protein>
    <recommendedName>
        <fullName evidence="7">NADH-quinone oxidoreductase subunit A</fullName>
        <ecNumber evidence="7">7.1.1.-</ecNumber>
    </recommendedName>
    <alternativeName>
        <fullName evidence="7">NADH dehydrogenase I subunit A</fullName>
    </alternativeName>
    <alternativeName>
        <fullName evidence="7">NDH-1 subunit A</fullName>
    </alternativeName>
    <alternativeName>
        <fullName evidence="7">NUO1</fullName>
    </alternativeName>
</protein>
<feature type="transmembrane region" description="Helical" evidence="7">
    <location>
        <begin position="88"/>
        <end position="110"/>
    </location>
</feature>
<evidence type="ECO:0000256" key="5">
    <source>
        <dbReference type="ARBA" id="ARBA00022989"/>
    </source>
</evidence>
<keyword evidence="7" id="KW-1003">Cell membrane</keyword>
<evidence type="ECO:0000256" key="2">
    <source>
        <dbReference type="ARBA" id="ARBA00008472"/>
    </source>
</evidence>
<dbReference type="InterPro" id="IPR038430">
    <property type="entry name" value="NDAH_ubi_oxred_su3_sf"/>
</dbReference>
<dbReference type="GO" id="GO:0005886">
    <property type="term" value="C:plasma membrane"/>
    <property type="evidence" value="ECO:0007669"/>
    <property type="project" value="UniProtKB-SubCell"/>
</dbReference>
<dbReference type="GO" id="GO:0008137">
    <property type="term" value="F:NADH dehydrogenase (ubiquinone) activity"/>
    <property type="evidence" value="ECO:0007669"/>
    <property type="project" value="InterPro"/>
</dbReference>
<feature type="transmembrane region" description="Helical" evidence="7">
    <location>
        <begin position="6"/>
        <end position="30"/>
    </location>
</feature>
<sequence>MSHAQYIPLLIFLVIAILFPLITLAIARFFRPSKFSKSKLSPYECGIEEITEARENFNVRYYVVAVVFLIFDVETIFLYPWAVKYRALGLFGFIEMGIFLLILIFGYVYAWKKGALEWE</sequence>
<evidence type="ECO:0000313" key="10">
    <source>
        <dbReference type="Proteomes" id="UP000595564"/>
    </source>
</evidence>
<proteinExistence type="inferred from homology"/>
<evidence type="ECO:0000256" key="1">
    <source>
        <dbReference type="ARBA" id="ARBA00004141"/>
    </source>
</evidence>
<comment type="subunit">
    <text evidence="7">NDH-1 is composed of 14 different subunits. Subunits NuoA, H, J, K, L, M, N constitute the membrane sector of the complex.</text>
</comment>
<keyword evidence="7 8" id="KW-0520">NAD</keyword>